<evidence type="ECO:0000313" key="2">
    <source>
        <dbReference type="EMBL" id="MBW6397413.1"/>
    </source>
</evidence>
<dbReference type="InterPro" id="IPR036388">
    <property type="entry name" value="WH-like_DNA-bd_sf"/>
</dbReference>
<reference evidence="2 3" key="1">
    <citation type="submission" date="2021-07" db="EMBL/GenBank/DDBJ databases">
        <authorList>
            <person name="So Y."/>
        </authorList>
    </citation>
    <scope>NUCLEOTIDE SEQUENCE [LARGE SCALE GENOMIC DNA]</scope>
    <source>
        <strain evidence="2 3">HJA6</strain>
    </source>
</reference>
<accession>A0ABS7A546</accession>
<evidence type="ECO:0000313" key="3">
    <source>
        <dbReference type="Proteomes" id="UP001196565"/>
    </source>
</evidence>
<dbReference type="SUPFAM" id="SSF46894">
    <property type="entry name" value="C-terminal effector domain of the bipartite response regulators"/>
    <property type="match status" value="1"/>
</dbReference>
<sequence length="388" mass="41906">MDTGDDPRARLDLSEIIERLYSAAMGQDDWSQVWAAAAGAFGGHSGSLFLKGEGGIAPVAFPGFSPTALRLYEDHFHRIDPWLQIALANQPAPGTMRSYIAHEFLPASAFEASEVWYDFSRFHIGAFHLVGGCIDLGERKQAMIGLHRPRDAAAFEQADERRLRRLLPHLRNALVLARRLGEAEGRVGLGFVALDRLACAVAILDRSRRIVFANAAMERLAAEGCVQLRADAGGMLPGRRAQFSLHDPAEQAQLLRLVENAATLGTGGALRVDGLAEQRRLALLVMPLPRRMAGHLTFSGTFESGHALVFLRDHAQPTALPGEAVMALYGLTAAEVGVARGLLGGRAPEAVARERGVSLATIRTQIRHILEKTGAAGLRELEAMITAP</sequence>
<dbReference type="EMBL" id="JAHYBZ010000002">
    <property type="protein sequence ID" value="MBW6397413.1"/>
    <property type="molecule type" value="Genomic_DNA"/>
</dbReference>
<comment type="caution">
    <text evidence="2">The sequence shown here is derived from an EMBL/GenBank/DDBJ whole genome shotgun (WGS) entry which is preliminary data.</text>
</comment>
<dbReference type="Gene3D" id="1.10.10.10">
    <property type="entry name" value="Winged helix-like DNA-binding domain superfamily/Winged helix DNA-binding domain"/>
    <property type="match status" value="1"/>
</dbReference>
<proteinExistence type="predicted"/>
<dbReference type="InterPro" id="IPR000792">
    <property type="entry name" value="Tscrpt_reg_LuxR_C"/>
</dbReference>
<dbReference type="SMART" id="SM00421">
    <property type="entry name" value="HTH_LUXR"/>
    <property type="match status" value="1"/>
</dbReference>
<organism evidence="2 3">
    <name type="scientific">Roseomonas alba</name>
    <dbReference type="NCBI Taxonomy" id="2846776"/>
    <lineage>
        <taxon>Bacteria</taxon>
        <taxon>Pseudomonadati</taxon>
        <taxon>Pseudomonadota</taxon>
        <taxon>Alphaproteobacteria</taxon>
        <taxon>Acetobacterales</taxon>
        <taxon>Roseomonadaceae</taxon>
        <taxon>Roseomonas</taxon>
    </lineage>
</organism>
<gene>
    <name evidence="2" type="ORF">KPL78_06095</name>
</gene>
<name>A0ABS7A546_9PROT</name>
<protein>
    <recommendedName>
        <fullName evidence="1">HTH luxR-type domain-containing protein</fullName>
    </recommendedName>
</protein>
<dbReference type="Proteomes" id="UP001196565">
    <property type="component" value="Unassembled WGS sequence"/>
</dbReference>
<dbReference type="RefSeq" id="WP_219762030.1">
    <property type="nucleotide sequence ID" value="NZ_JAHYBZ010000002.1"/>
</dbReference>
<evidence type="ECO:0000259" key="1">
    <source>
        <dbReference type="SMART" id="SM00421"/>
    </source>
</evidence>
<keyword evidence="3" id="KW-1185">Reference proteome</keyword>
<feature type="domain" description="HTH luxR-type" evidence="1">
    <location>
        <begin position="328"/>
        <end position="385"/>
    </location>
</feature>
<dbReference type="InterPro" id="IPR016032">
    <property type="entry name" value="Sig_transdc_resp-reg_C-effctor"/>
</dbReference>